<dbReference type="OrthoDB" id="4281716at2"/>
<sequence>MTDLRALLDRYVADGTVPGAVALVARGEHTEVAAVGSADVEGTAPMARDSIFRFASITKEAVSAVAMMLVEDGVLRLDDRIDRRLPELASPRVVRTPRSPVDDVVPANRPITVLDVLSSRMGYGFPSDFTLPAVQPLFDEVQADGRNPQNFPPPDEWLTKLARIPMLYQPGEAWLYNTSYDVLGVLLERASGSSLPDLMAERLFEPLGMADTGFVVPAAKRGRFTSFYRVREDGGLELSDAPDGQWSTLPAFASGAGGLVGTVDDWLRFSRMLLAEGTAGGRRLLSAESVRQLVTNHLSRADRESSALFLEGHGWGFGGSVDVATTEPGNEPGRYGWVGGTGTSAHLVPGAEAVSILLTQVAMAGPAAPKIMRDFWVYAAR</sequence>
<dbReference type="InterPro" id="IPR012338">
    <property type="entry name" value="Beta-lactam/transpept-like"/>
</dbReference>
<evidence type="ECO:0000313" key="2">
    <source>
        <dbReference type="EMBL" id="KAA9157424.1"/>
    </source>
</evidence>
<accession>A0A5N0UWD7</accession>
<dbReference type="Pfam" id="PF00144">
    <property type="entry name" value="Beta-lactamase"/>
    <property type="match status" value="1"/>
</dbReference>
<protein>
    <submittedName>
        <fullName evidence="2">Beta-lactamase family protein</fullName>
    </submittedName>
</protein>
<keyword evidence="3" id="KW-1185">Reference proteome</keyword>
<dbReference type="EMBL" id="VMNW02000041">
    <property type="protein sequence ID" value="KAA9157424.1"/>
    <property type="molecule type" value="Genomic_DNA"/>
</dbReference>
<dbReference type="RefSeq" id="WP_144754132.1">
    <property type="nucleotide sequence ID" value="NZ_VMNW02000041.1"/>
</dbReference>
<gene>
    <name evidence="2" type="ORF">FPZ12_024945</name>
</gene>
<comment type="caution">
    <text evidence="2">The sequence shown here is derived from an EMBL/GenBank/DDBJ whole genome shotgun (WGS) entry which is preliminary data.</text>
</comment>
<dbReference type="AlphaFoldDB" id="A0A5N0UWD7"/>
<dbReference type="Proteomes" id="UP000319769">
    <property type="component" value="Unassembled WGS sequence"/>
</dbReference>
<evidence type="ECO:0000313" key="3">
    <source>
        <dbReference type="Proteomes" id="UP000319769"/>
    </source>
</evidence>
<reference evidence="2" key="1">
    <citation type="submission" date="2019-09" db="EMBL/GenBank/DDBJ databases">
        <authorList>
            <person name="Teo W.F.A."/>
            <person name="Duangmal K."/>
        </authorList>
    </citation>
    <scope>NUCLEOTIDE SEQUENCE [LARGE SCALE GENOMIC DNA]</scope>
    <source>
        <strain evidence="2">K81G1</strain>
    </source>
</reference>
<name>A0A5N0UWD7_9PSEU</name>
<dbReference type="Gene3D" id="3.40.710.10">
    <property type="entry name" value="DD-peptidase/beta-lactamase superfamily"/>
    <property type="match status" value="1"/>
</dbReference>
<dbReference type="PANTHER" id="PTHR43283:SF3">
    <property type="entry name" value="BETA-LACTAMASE FAMILY PROTEIN (AFU_ORTHOLOGUE AFUA_5G07500)"/>
    <property type="match status" value="1"/>
</dbReference>
<dbReference type="SUPFAM" id="SSF56601">
    <property type="entry name" value="beta-lactamase/transpeptidase-like"/>
    <property type="match status" value="1"/>
</dbReference>
<dbReference type="PANTHER" id="PTHR43283">
    <property type="entry name" value="BETA-LACTAMASE-RELATED"/>
    <property type="match status" value="1"/>
</dbReference>
<evidence type="ECO:0000259" key="1">
    <source>
        <dbReference type="Pfam" id="PF00144"/>
    </source>
</evidence>
<organism evidence="2 3">
    <name type="scientific">Amycolatopsis acidicola</name>
    <dbReference type="NCBI Taxonomy" id="2596893"/>
    <lineage>
        <taxon>Bacteria</taxon>
        <taxon>Bacillati</taxon>
        <taxon>Actinomycetota</taxon>
        <taxon>Actinomycetes</taxon>
        <taxon>Pseudonocardiales</taxon>
        <taxon>Pseudonocardiaceae</taxon>
        <taxon>Amycolatopsis</taxon>
    </lineage>
</organism>
<dbReference type="InterPro" id="IPR050789">
    <property type="entry name" value="Diverse_Enzym_Activities"/>
</dbReference>
<feature type="domain" description="Beta-lactamase-related" evidence="1">
    <location>
        <begin position="4"/>
        <end position="360"/>
    </location>
</feature>
<proteinExistence type="predicted"/>
<dbReference type="InterPro" id="IPR001466">
    <property type="entry name" value="Beta-lactam-related"/>
</dbReference>